<dbReference type="PANTHER" id="PTHR12934:SF11">
    <property type="entry name" value="LARGE RIBOSOMAL SUBUNIT PROTEIN UL15M"/>
    <property type="match status" value="1"/>
</dbReference>
<comment type="subunit">
    <text evidence="4">Part of the 50S ribosomal subunit.</text>
</comment>
<dbReference type="InterPro" id="IPR036227">
    <property type="entry name" value="Ribosomal_uL15/eL18_sf"/>
</dbReference>
<dbReference type="InterPro" id="IPR001196">
    <property type="entry name" value="Ribosomal_uL15_CS"/>
</dbReference>
<dbReference type="PATRIC" id="fig|42253.5.peg.1206"/>
<dbReference type="OrthoDB" id="9810293at2"/>
<dbReference type="EMBL" id="CP011801">
    <property type="protein sequence ID" value="ALA57653.1"/>
    <property type="molecule type" value="Genomic_DNA"/>
</dbReference>
<dbReference type="GO" id="GO:0022625">
    <property type="term" value="C:cytosolic large ribosomal subunit"/>
    <property type="evidence" value="ECO:0007669"/>
    <property type="project" value="TreeGrafter"/>
</dbReference>
<feature type="region of interest" description="Disordered" evidence="6">
    <location>
        <begin position="1"/>
        <end position="54"/>
    </location>
</feature>
<keyword evidence="9" id="KW-1185">Reference proteome</keyword>
<name>A0A0K2G9M5_NITMO</name>
<dbReference type="Proteomes" id="UP000069205">
    <property type="component" value="Chromosome"/>
</dbReference>
<dbReference type="SUPFAM" id="SSF52080">
    <property type="entry name" value="Ribosomal proteins L15p and L18e"/>
    <property type="match status" value="1"/>
</dbReference>
<dbReference type="KEGG" id="nmv:NITMOv2_1225"/>
<evidence type="ECO:0000313" key="8">
    <source>
        <dbReference type="EMBL" id="ALA57653.1"/>
    </source>
</evidence>
<evidence type="ECO:0000259" key="7">
    <source>
        <dbReference type="Pfam" id="PF00828"/>
    </source>
</evidence>
<dbReference type="STRING" id="42253.NITMOv2_1225"/>
<comment type="similarity">
    <text evidence="1 4 5">Belongs to the universal ribosomal protein uL15 family.</text>
</comment>
<proteinExistence type="inferred from homology"/>
<dbReference type="Pfam" id="PF00828">
    <property type="entry name" value="Ribosomal_L27A"/>
    <property type="match status" value="1"/>
</dbReference>
<organism evidence="8 9">
    <name type="scientific">Nitrospira moscoviensis</name>
    <dbReference type="NCBI Taxonomy" id="42253"/>
    <lineage>
        <taxon>Bacteria</taxon>
        <taxon>Pseudomonadati</taxon>
        <taxon>Nitrospirota</taxon>
        <taxon>Nitrospiria</taxon>
        <taxon>Nitrospirales</taxon>
        <taxon>Nitrospiraceae</taxon>
        <taxon>Nitrospira</taxon>
    </lineage>
</organism>
<feature type="compositionally biased region" description="Gly residues" evidence="6">
    <location>
        <begin position="42"/>
        <end position="52"/>
    </location>
</feature>
<dbReference type="GO" id="GO:0019843">
    <property type="term" value="F:rRNA binding"/>
    <property type="evidence" value="ECO:0007669"/>
    <property type="project" value="UniProtKB-UniRule"/>
</dbReference>
<keyword evidence="4" id="KW-0694">RNA-binding</keyword>
<feature type="compositionally biased region" description="Basic residues" evidence="6">
    <location>
        <begin position="11"/>
        <end position="20"/>
    </location>
</feature>
<dbReference type="InterPro" id="IPR030878">
    <property type="entry name" value="Ribosomal_uL15"/>
</dbReference>
<feature type="domain" description="Large ribosomal subunit protein uL15/eL18" evidence="7">
    <location>
        <begin position="77"/>
        <end position="144"/>
    </location>
</feature>
<keyword evidence="2 4" id="KW-0689">Ribosomal protein</keyword>
<dbReference type="AlphaFoldDB" id="A0A0K2G9M5"/>
<evidence type="ECO:0000256" key="5">
    <source>
        <dbReference type="RuleBase" id="RU003888"/>
    </source>
</evidence>
<dbReference type="InterPro" id="IPR005749">
    <property type="entry name" value="Ribosomal_uL15_bac-type"/>
</dbReference>
<sequence length="149" mass="15945">MNLHDLTPARGAKRRRKRIGRGPGSGHGKTATKGHKGLLARSGGGKRPGFEGGQMPLIRRLPKYGFANPFRTEYAIVNVKSFEQWTGAGTITPQALVDAGLVKRKHLPIKILGTGELHKPLVIQAHKFSKSAEAKIQAAGGRVEVIGGV</sequence>
<dbReference type="RefSeq" id="WP_053378959.1">
    <property type="nucleotide sequence ID" value="NZ_CP011801.1"/>
</dbReference>
<dbReference type="GO" id="GO:0006412">
    <property type="term" value="P:translation"/>
    <property type="evidence" value="ECO:0007669"/>
    <property type="project" value="UniProtKB-UniRule"/>
</dbReference>
<dbReference type="GO" id="GO:0003735">
    <property type="term" value="F:structural constituent of ribosome"/>
    <property type="evidence" value="ECO:0007669"/>
    <property type="project" value="InterPro"/>
</dbReference>
<accession>A0A0K2G9M5</accession>
<keyword evidence="3 4" id="KW-0687">Ribonucleoprotein</keyword>
<dbReference type="NCBIfam" id="TIGR01071">
    <property type="entry name" value="rplO_bact"/>
    <property type="match status" value="1"/>
</dbReference>
<dbReference type="HAMAP" id="MF_01341">
    <property type="entry name" value="Ribosomal_uL15"/>
    <property type="match status" value="1"/>
</dbReference>
<evidence type="ECO:0000313" key="9">
    <source>
        <dbReference type="Proteomes" id="UP000069205"/>
    </source>
</evidence>
<gene>
    <name evidence="4 8" type="primary">rplO</name>
    <name evidence="8" type="ORF">NITMOv2_1225</name>
</gene>
<dbReference type="Gene3D" id="3.100.10.10">
    <property type="match status" value="1"/>
</dbReference>
<evidence type="ECO:0000256" key="6">
    <source>
        <dbReference type="SAM" id="MobiDB-lite"/>
    </source>
</evidence>
<evidence type="ECO:0000256" key="1">
    <source>
        <dbReference type="ARBA" id="ARBA00007320"/>
    </source>
</evidence>
<reference evidence="8 9" key="1">
    <citation type="journal article" date="2015" name="Proc. Natl. Acad. Sci. U.S.A.">
        <title>Expanded metabolic versatility of ubiquitous nitrite-oxidizing bacteria from the genus Nitrospira.</title>
        <authorList>
            <person name="Koch H."/>
            <person name="Lucker S."/>
            <person name="Albertsen M."/>
            <person name="Kitzinger K."/>
            <person name="Herbold C."/>
            <person name="Spieck E."/>
            <person name="Nielsen P.H."/>
            <person name="Wagner M."/>
            <person name="Daims H."/>
        </authorList>
    </citation>
    <scope>NUCLEOTIDE SEQUENCE [LARGE SCALE GENOMIC DNA]</scope>
    <source>
        <strain evidence="8 9">NSP M-1</strain>
    </source>
</reference>
<dbReference type="PANTHER" id="PTHR12934">
    <property type="entry name" value="50S RIBOSOMAL PROTEIN L15"/>
    <property type="match status" value="1"/>
</dbReference>
<comment type="function">
    <text evidence="4">Binds to the 23S rRNA.</text>
</comment>
<dbReference type="PROSITE" id="PS00475">
    <property type="entry name" value="RIBOSOMAL_L15"/>
    <property type="match status" value="1"/>
</dbReference>
<evidence type="ECO:0000256" key="3">
    <source>
        <dbReference type="ARBA" id="ARBA00023274"/>
    </source>
</evidence>
<dbReference type="InterPro" id="IPR021131">
    <property type="entry name" value="Ribosomal_uL15/eL18"/>
</dbReference>
<evidence type="ECO:0000256" key="4">
    <source>
        <dbReference type="HAMAP-Rule" id="MF_01341"/>
    </source>
</evidence>
<protein>
    <recommendedName>
        <fullName evidence="4">Large ribosomal subunit protein uL15</fullName>
    </recommendedName>
</protein>
<keyword evidence="4" id="KW-0699">rRNA-binding</keyword>
<evidence type="ECO:0000256" key="2">
    <source>
        <dbReference type="ARBA" id="ARBA00022980"/>
    </source>
</evidence>